<feature type="compositionally biased region" description="Basic residues" evidence="2">
    <location>
        <begin position="773"/>
        <end position="783"/>
    </location>
</feature>
<proteinExistence type="predicted"/>
<keyword evidence="1" id="KW-0862">Zinc</keyword>
<reference evidence="5" key="1">
    <citation type="submission" date="2025-08" db="UniProtKB">
        <authorList>
            <consortium name="RefSeq"/>
        </authorList>
    </citation>
    <scope>IDENTIFICATION</scope>
    <source>
        <tissue evidence="5">Tongue muscle</tissue>
    </source>
</reference>
<evidence type="ECO:0000313" key="4">
    <source>
        <dbReference type="Proteomes" id="UP001652640"/>
    </source>
</evidence>
<dbReference type="Proteomes" id="UP001652640">
    <property type="component" value="Unplaced"/>
</dbReference>
<dbReference type="InterPro" id="IPR036236">
    <property type="entry name" value="Znf_C2H2_sf"/>
</dbReference>
<dbReference type="Pfam" id="PF12874">
    <property type="entry name" value="zf-met"/>
    <property type="match status" value="6"/>
</dbReference>
<keyword evidence="1" id="KW-0863">Zinc-finger</keyword>
<dbReference type="SUPFAM" id="SSF57667">
    <property type="entry name" value="beta-beta-alpha zinc fingers"/>
    <property type="match status" value="6"/>
</dbReference>
<dbReference type="InterPro" id="IPR013087">
    <property type="entry name" value="Znf_C2H2_type"/>
</dbReference>
<feature type="region of interest" description="Disordered" evidence="2">
    <location>
        <begin position="758"/>
        <end position="878"/>
    </location>
</feature>
<accession>A0ABM4HYX3</accession>
<gene>
    <name evidence="5" type="primary">ZMAT1</name>
</gene>
<dbReference type="SMART" id="SM00355">
    <property type="entry name" value="ZnF_C2H2"/>
    <property type="match status" value="5"/>
</dbReference>
<dbReference type="InterPro" id="IPR003604">
    <property type="entry name" value="Matrin/U1-like-C_Znf_C2H2"/>
</dbReference>
<dbReference type="PROSITE" id="PS50157">
    <property type="entry name" value="ZINC_FINGER_C2H2_2"/>
    <property type="match status" value="1"/>
</dbReference>
<evidence type="ECO:0000256" key="1">
    <source>
        <dbReference type="PROSITE-ProRule" id="PRU00042"/>
    </source>
</evidence>
<keyword evidence="4" id="KW-1185">Reference proteome</keyword>
<dbReference type="GeneID" id="110126721"/>
<name>A0ABM4HYX3_ODOVR</name>
<feature type="compositionally biased region" description="Basic and acidic residues" evidence="2">
    <location>
        <begin position="804"/>
        <end position="826"/>
    </location>
</feature>
<evidence type="ECO:0000259" key="3">
    <source>
        <dbReference type="PROSITE" id="PS50157"/>
    </source>
</evidence>
<sequence length="878" mass="101098">MAAAGRGGSSFKVDTRPCLREDMTWNEQEKTELFADDFCNVCGVVLQFESQRISHYESEKHAQNVRFYFQMHGEQSEVPGKKMKMDVRNFQEHKSEVVDRNKFCGLCHMVFSSSVVAQSHYVGKVHSKKLKQLMKERDQVSPSSFQPATESTFLKPLAFKPPPGGIKDKIMPSSSSSALDLNNPNKYCKLCPASFNSPLMAQQHYVGKKHKRNEARKKFVDKIREKPLPAKSDANESTFLKPLAFKPPPGGIKDKIMPSSSSSALDLNNPNKYCKLCPASFNSPLMAQQHYVGKKHKRNEARKKFVDKIREKPLPAKSDANESTFLKPLAFKPPPGGIKDKIMPSSSSSALDLNNPNKYCKLCPASFNSPLMAQQHYVGKKHKRNEARKKFVDKIREKPLPAKSDANAFSMRTYDCRICNITFTSLEMFRSHMQRSEHQLKESIAINLVKKSWKPPDSCQDECTDYIKVEKARGSEPKTCFRKMEKGSLEAHGYREAVASRSRHRTFEQRSPCETFWTYPGPYNISQVVENQLPHCLPAQSKKTYDSFQDELEDYIKVQKARGLHPKTCFRKVKESSVETHGYREIDSGPRPRMCERRCSLETSQTYQRPYTTSPVESQLYPAHSKRTYDSFQDELEDYIQVQKARGLEPKTSFRKISDSSVETHKHRKMVDSRPRSRMFEQIPPFETFQTYPGSYSISQAEENQLPHPLPTHDSKQRLDSVTYCQPTRDCFPEKPVPLSLSQQDNNSGTYSVESEVYKHLSSENDTNEHQAGHKRKHQKRRRHMEEGEERPEKEQSKHKRKKSYGDTDLDKDKGIGEGKRDRDKLSVSSGKLKHRRKKKSHGVPSEKEKRKHKKEKKKPVEEKTEEEMLWDESILGF</sequence>
<protein>
    <submittedName>
        <fullName evidence="5">Zinc finger matrin-type protein 1 isoform X1</fullName>
    </submittedName>
</protein>
<feature type="region of interest" description="Disordered" evidence="2">
    <location>
        <begin position="657"/>
        <end position="683"/>
    </location>
</feature>
<feature type="region of interest" description="Disordered" evidence="2">
    <location>
        <begin position="240"/>
        <end position="263"/>
    </location>
</feature>
<organism evidence="4 5">
    <name type="scientific">Odocoileus virginianus</name>
    <name type="common">White-tailed deer</name>
    <dbReference type="NCBI Taxonomy" id="9874"/>
    <lineage>
        <taxon>Eukaryota</taxon>
        <taxon>Metazoa</taxon>
        <taxon>Chordata</taxon>
        <taxon>Craniata</taxon>
        <taxon>Vertebrata</taxon>
        <taxon>Euteleostomi</taxon>
        <taxon>Mammalia</taxon>
        <taxon>Eutheria</taxon>
        <taxon>Laurasiatheria</taxon>
        <taxon>Artiodactyla</taxon>
        <taxon>Ruminantia</taxon>
        <taxon>Pecora</taxon>
        <taxon>Cervidae</taxon>
        <taxon>Odocoileinae</taxon>
        <taxon>Odocoileus</taxon>
    </lineage>
</organism>
<feature type="compositionally biased region" description="Basic and acidic residues" evidence="2">
    <location>
        <begin position="657"/>
        <end position="679"/>
    </location>
</feature>
<feature type="compositionally biased region" description="Basic and acidic residues" evidence="2">
    <location>
        <begin position="758"/>
        <end position="772"/>
    </location>
</feature>
<dbReference type="SMART" id="SM00451">
    <property type="entry name" value="ZnF_U1"/>
    <property type="match status" value="6"/>
</dbReference>
<dbReference type="Gene3D" id="3.30.160.60">
    <property type="entry name" value="Classic Zinc Finger"/>
    <property type="match status" value="6"/>
</dbReference>
<feature type="compositionally biased region" description="Basic residues" evidence="2">
    <location>
        <begin position="832"/>
        <end position="842"/>
    </location>
</feature>
<feature type="domain" description="C2H2-type" evidence="3">
    <location>
        <begin position="414"/>
        <end position="443"/>
    </location>
</feature>
<dbReference type="PANTHER" id="PTHR46742:SF2">
    <property type="entry name" value="ZINC FINGER MATRIN-TYPE PROTEIN 1"/>
    <property type="match status" value="1"/>
</dbReference>
<keyword evidence="1" id="KW-0479">Metal-binding</keyword>
<dbReference type="PANTHER" id="PTHR46742">
    <property type="entry name" value="LYSINE-RICH COILED-COIL PROTEIN 1"/>
    <property type="match status" value="1"/>
</dbReference>
<feature type="region of interest" description="Disordered" evidence="2">
    <location>
        <begin position="326"/>
        <end position="349"/>
    </location>
</feature>
<dbReference type="RefSeq" id="XP_070320769.1">
    <property type="nucleotide sequence ID" value="XM_070464668.1"/>
</dbReference>
<dbReference type="PROSITE" id="PS00028">
    <property type="entry name" value="ZINC_FINGER_C2H2_1"/>
    <property type="match status" value="1"/>
</dbReference>
<evidence type="ECO:0000313" key="5">
    <source>
        <dbReference type="RefSeq" id="XP_070320769.1"/>
    </source>
</evidence>
<evidence type="ECO:0000256" key="2">
    <source>
        <dbReference type="SAM" id="MobiDB-lite"/>
    </source>
</evidence>